<evidence type="ECO:0000313" key="9">
    <source>
        <dbReference type="EMBL" id="CAG9833250.1"/>
    </source>
</evidence>
<dbReference type="PANTHER" id="PTHR13992">
    <property type="entry name" value="NUCLEAR RECEPTOR CO-REPRESSOR RELATED NCOR"/>
    <property type="match status" value="1"/>
</dbReference>
<keyword evidence="4" id="KW-0862">Zinc</keyword>
<keyword evidence="3 5" id="KW-0175">Coiled coil</keyword>
<dbReference type="GO" id="GO:0008270">
    <property type="term" value="F:zinc ion binding"/>
    <property type="evidence" value="ECO:0007669"/>
    <property type="project" value="UniProtKB-KW"/>
</dbReference>
<dbReference type="PROSITE" id="PS51293">
    <property type="entry name" value="SANT"/>
    <property type="match status" value="1"/>
</dbReference>
<dbReference type="FunFam" id="1.10.10.60:FF:000026">
    <property type="entry name" value="Nuclear receptor corepressor 2 isoform 1"/>
    <property type="match status" value="1"/>
</dbReference>
<organism evidence="9 10">
    <name type="scientific">Diabrotica balteata</name>
    <name type="common">Banded cucumber beetle</name>
    <dbReference type="NCBI Taxonomy" id="107213"/>
    <lineage>
        <taxon>Eukaryota</taxon>
        <taxon>Metazoa</taxon>
        <taxon>Ecdysozoa</taxon>
        <taxon>Arthropoda</taxon>
        <taxon>Hexapoda</taxon>
        <taxon>Insecta</taxon>
        <taxon>Pterygota</taxon>
        <taxon>Neoptera</taxon>
        <taxon>Endopterygota</taxon>
        <taxon>Coleoptera</taxon>
        <taxon>Polyphaga</taxon>
        <taxon>Cucujiformia</taxon>
        <taxon>Chrysomeloidea</taxon>
        <taxon>Chrysomelidae</taxon>
        <taxon>Galerucinae</taxon>
        <taxon>Diabroticina</taxon>
        <taxon>Diabroticites</taxon>
        <taxon>Diabrotica</taxon>
    </lineage>
</organism>
<feature type="region of interest" description="Disordered" evidence="6">
    <location>
        <begin position="411"/>
        <end position="436"/>
    </location>
</feature>
<evidence type="ECO:0000256" key="3">
    <source>
        <dbReference type="ARBA" id="ARBA00023054"/>
    </source>
</evidence>
<dbReference type="InterPro" id="IPR017884">
    <property type="entry name" value="SANT_dom"/>
</dbReference>
<keyword evidence="4" id="KW-0863">Zinc-finger</keyword>
<dbReference type="SMART" id="SM00717">
    <property type="entry name" value="SANT"/>
    <property type="match status" value="1"/>
</dbReference>
<feature type="coiled-coil region" evidence="5">
    <location>
        <begin position="36"/>
        <end position="70"/>
    </location>
</feature>
<gene>
    <name evidence="9" type="ORF">DIABBA_LOCUS6661</name>
</gene>
<dbReference type="InterPro" id="IPR009057">
    <property type="entry name" value="Homeodomain-like_sf"/>
</dbReference>
<evidence type="ECO:0000259" key="7">
    <source>
        <dbReference type="PROSITE" id="PS50158"/>
    </source>
</evidence>
<evidence type="ECO:0000256" key="5">
    <source>
        <dbReference type="SAM" id="Coils"/>
    </source>
</evidence>
<dbReference type="Gene3D" id="1.20.5.430">
    <property type="match status" value="1"/>
</dbReference>
<protein>
    <submittedName>
        <fullName evidence="9">Uncharacterized protein</fullName>
    </submittedName>
</protein>
<evidence type="ECO:0000256" key="2">
    <source>
        <dbReference type="ARBA" id="ARBA00010097"/>
    </source>
</evidence>
<comment type="subcellular location">
    <subcellularLocation>
        <location evidence="1">Nucleus</location>
    </subcellularLocation>
</comment>
<dbReference type="InterPro" id="IPR001878">
    <property type="entry name" value="Znf_CCHC"/>
</dbReference>
<dbReference type="Pfam" id="PF15784">
    <property type="entry name" value="GPS2_interact"/>
    <property type="match status" value="1"/>
</dbReference>
<feature type="compositionally biased region" description="Low complexity" evidence="6">
    <location>
        <begin position="411"/>
        <end position="433"/>
    </location>
</feature>
<accession>A0A9N9XEU0</accession>
<dbReference type="Gene3D" id="1.10.10.60">
    <property type="entry name" value="Homeodomain-like"/>
    <property type="match status" value="1"/>
</dbReference>
<keyword evidence="10" id="KW-1185">Reference proteome</keyword>
<evidence type="ECO:0000259" key="8">
    <source>
        <dbReference type="PROSITE" id="PS51293"/>
    </source>
</evidence>
<keyword evidence="4" id="KW-0479">Metal-binding</keyword>
<dbReference type="InterPro" id="IPR001005">
    <property type="entry name" value="SANT/Myb"/>
</dbReference>
<dbReference type="SUPFAM" id="SSF46689">
    <property type="entry name" value="Homeodomain-like"/>
    <property type="match status" value="1"/>
</dbReference>
<dbReference type="PROSITE" id="PS50158">
    <property type="entry name" value="ZF_CCHC"/>
    <property type="match status" value="1"/>
</dbReference>
<evidence type="ECO:0000313" key="10">
    <source>
        <dbReference type="Proteomes" id="UP001153709"/>
    </source>
</evidence>
<name>A0A9N9XEU0_DIABA</name>
<reference evidence="9" key="1">
    <citation type="submission" date="2022-01" db="EMBL/GenBank/DDBJ databases">
        <authorList>
            <person name="King R."/>
        </authorList>
    </citation>
    <scope>NUCLEOTIDE SEQUENCE</scope>
</reference>
<dbReference type="EMBL" id="OU898279">
    <property type="protein sequence ID" value="CAG9833250.1"/>
    <property type="molecule type" value="Genomic_DNA"/>
</dbReference>
<dbReference type="GO" id="GO:0000785">
    <property type="term" value="C:chromatin"/>
    <property type="evidence" value="ECO:0007669"/>
    <property type="project" value="TreeGrafter"/>
</dbReference>
<dbReference type="GO" id="GO:0032991">
    <property type="term" value="C:protein-containing complex"/>
    <property type="evidence" value="ECO:0007669"/>
    <property type="project" value="UniProtKB-ARBA"/>
</dbReference>
<comment type="similarity">
    <text evidence="2">Belongs to the N-CoR nuclear receptor corepressors family.</text>
</comment>
<evidence type="ECO:0000256" key="1">
    <source>
        <dbReference type="ARBA" id="ARBA00004123"/>
    </source>
</evidence>
<dbReference type="PANTHER" id="PTHR13992:SF39">
    <property type="entry name" value="SMRTER, ISOFORM G"/>
    <property type="match status" value="1"/>
</dbReference>
<dbReference type="Proteomes" id="UP001153709">
    <property type="component" value="Chromosome 4"/>
</dbReference>
<dbReference type="GO" id="GO:0006357">
    <property type="term" value="P:regulation of transcription by RNA polymerase II"/>
    <property type="evidence" value="ECO:0007669"/>
    <property type="project" value="TreeGrafter"/>
</dbReference>
<feature type="domain" description="CCHC-type" evidence="7">
    <location>
        <begin position="1183"/>
        <end position="1198"/>
    </location>
</feature>
<sequence length="1293" mass="147209">MRVRERPGTYNPQVEQISPTFPDQLTQDDQAFRTTKDELIQQIGKVDREIAKAESQITILKKKQTELEELAKKPAVKLEVEEDTTPKHQSLPQKIYAENRKRAQNAHAQLDSLGPNVEWPLYNQPSDAPVYNENKRRNASFKRRLLEYFKKKNSEKESRNLYLTDTYSRMMQEWLRKVDKIELSTKRKAKEIKNREFFEKIFPELRKQREDKERFNRVGARVKSEADMEEIMDNLQEQALEDKKMRSYAVIPPILIDKNERKLRYDNHNGYLDDMEEVYKSRKFLNVWTTAEKELFKEKYLQHPKNFGIIASYLDRKSVSDCVQYYYLSKKTENYKQLFRKARQRTRSSRNTTQKINSGSNTSVIDILTTGVTTRLQREQQARTVVQPSSRIESSSNQLQLPISESAALVATPPSASTPTPSATTVTPTISSIGSPLGLASTTPTTAGAMPTSSPTASATCSEMSFTSTSVISSNTNGISSVMVTNTIEEDHTTTPEMTFSTITFSTPTTSMNDSTKPKIFLGFSETPISPTIVKDESMSPTKGTYTFDSEDLKSESINLLSSPAIKQEIVDVLTPKNDGNSQEIFRGHSYMPCDQDLEFVKLNIKKHGKIYSIEIEVSYKTLNRNKINPCNLGVGVSEVKYIRDGGVAIRCTGNGKENVQDVCNNIKMSLGQSYDVKVPEKMNPRIVVVNLDKKDIEDEDLLIEKIVVQNGITTEPSSYDVKVPEKMNPRIVVFNLDKKDIEDEDLLIEKIVVRNGITTEPSVRELKVIHTMKNRKGMYKGHNFPSKEDLTFKKDLVVNWLNKHKYEPAENLTIDTDTQTDPWHGGSQKRISKLDNINSFETWEETANLTWDDKVYKRTNVVIGNPITTGNDIVKVVMVEPNDPQMSNSIQRLYRDKYPELAELEADYEVLEQSTTIKSKGAKETKKIIKIKQNGDRKQIWEKINMVKEEVGQQGKVALHHVNAMSVDELRKMCEIIFQKTEVTVNIHTTNKRKERATYGMIVTKKDAAYKDILQTVKTAVKSTGAAEAVHSLRSTKEGKLLITMEKDQATLQKIKTALGTTEEGLRAFQIGEEHITETIHIRGMAEDATTEEVIEAFQEQIGKWEDHYKIGKMRPLRGNTLATTIVIPARVAKILLSRDFLRVGVCRCRVEKRLKLKRCSRCWAYTHDTDKCRGPDRSGMCYRCGKSEHEAEKCQEEERCVLCNDAHRTGSMDCTHFKKALQEARYHEKLRKQQEEYADVFPPTLTPIPPFPSPNKVHVNSLLESSKSLCDEATATFSVVTLSQGVLTTSV</sequence>
<proteinExistence type="inferred from homology"/>
<evidence type="ECO:0000256" key="4">
    <source>
        <dbReference type="PROSITE-ProRule" id="PRU00047"/>
    </source>
</evidence>
<feature type="domain" description="SANT" evidence="8">
    <location>
        <begin position="283"/>
        <end position="334"/>
    </location>
</feature>
<dbReference type="InterPro" id="IPR031557">
    <property type="entry name" value="N-CoR_GPS2_interact"/>
</dbReference>
<dbReference type="GO" id="GO:0005654">
    <property type="term" value="C:nucleoplasm"/>
    <property type="evidence" value="ECO:0007669"/>
    <property type="project" value="UniProtKB-ARBA"/>
</dbReference>
<dbReference type="GO" id="GO:0003676">
    <property type="term" value="F:nucleic acid binding"/>
    <property type="evidence" value="ECO:0007669"/>
    <property type="project" value="InterPro"/>
</dbReference>
<dbReference type="InterPro" id="IPR051571">
    <property type="entry name" value="N-CoR_corepressor"/>
</dbReference>
<dbReference type="OrthoDB" id="10258692at2759"/>
<evidence type="ECO:0000256" key="6">
    <source>
        <dbReference type="SAM" id="MobiDB-lite"/>
    </source>
</evidence>